<evidence type="ECO:0000313" key="3">
    <source>
        <dbReference type="EMBL" id="TDD55589.1"/>
    </source>
</evidence>
<sequence>MTARRDDPVLVVDLRDGECDAEQAEGAVLVLDDAENAADHDDFYQALLGNPAVSGVLCVAVDGGNSDGAVRIRPAPSLAPVERAATVWIGHAEGIRWRPADPLVRAVARTGHSGLGQLIDALADPAVFAAVVKAVSTLPYSTASAGMALERTSLHDAELRRAQEEAIAWFTDPDAGRVGSRELPRDEFRAAVRETIEVDAAEDVLVPGAELAGAHARAVTALNAADHALTRVDHFLAPLPKRRPRPVVGPALAEARAEVQDFHDKATQQLQRIDENLRGQRVDRDVVTRLGVRGPVPARPRDIRDRTRRLVEEWLGRYRSVACLLPDLDAGRVGQEPQGCAAAIAELAALAPLAGPVPRLATWPSLSLAAPLAAVAGGLAALGTSALGVVAAFFVPLLALAWFAAGLLLQARQPTATGEQGFAEAAPPAALFWGLPVFGGWLLVFLVAGTGIPAVFGLVAAVLSVLLSAWTMGVGWRRSVRQWRRELDFDGVRDRLARTAQLVDGVIRAEWRPSARRVLFAEGLRQVSIGLTAVRDALAERAADLLGPPGKPGENGSDGPPDRDIHQEACEVVVTDLVDLTIAALRPCWAGIETDRPAAREEHAREAERLLDAYREHLGRYGLLVPPPFARERAHRAELAARLWDGSPVGDALRCDVDAEMTQLCHARQLGAVSALADRAELVRFAPAAVRVGRHGDPWPAVTWTGDAEIAGTLRLVPLREGVFQ</sequence>
<keyword evidence="2" id="KW-1133">Transmembrane helix</keyword>
<evidence type="ECO:0000256" key="2">
    <source>
        <dbReference type="SAM" id="Phobius"/>
    </source>
</evidence>
<gene>
    <name evidence="3" type="ORF">E1288_03850</name>
</gene>
<evidence type="ECO:0000313" key="4">
    <source>
        <dbReference type="Proteomes" id="UP000294947"/>
    </source>
</evidence>
<name>A0A4R4ZE74_9PSEU</name>
<dbReference type="AlphaFoldDB" id="A0A4R4ZE74"/>
<feature type="transmembrane region" description="Helical" evidence="2">
    <location>
        <begin position="386"/>
        <end position="409"/>
    </location>
</feature>
<organism evidence="3 4">
    <name type="scientific">Saccharopolyspora elongata</name>
    <dbReference type="NCBI Taxonomy" id="2530387"/>
    <lineage>
        <taxon>Bacteria</taxon>
        <taxon>Bacillati</taxon>
        <taxon>Actinomycetota</taxon>
        <taxon>Actinomycetes</taxon>
        <taxon>Pseudonocardiales</taxon>
        <taxon>Pseudonocardiaceae</taxon>
        <taxon>Saccharopolyspora</taxon>
    </lineage>
</organism>
<accession>A0A4R4ZE74</accession>
<dbReference type="EMBL" id="SMKW01000003">
    <property type="protein sequence ID" value="TDD55589.1"/>
    <property type="molecule type" value="Genomic_DNA"/>
</dbReference>
<keyword evidence="2" id="KW-0472">Membrane</keyword>
<feature type="region of interest" description="Disordered" evidence="1">
    <location>
        <begin position="544"/>
        <end position="564"/>
    </location>
</feature>
<feature type="transmembrane region" description="Helical" evidence="2">
    <location>
        <begin position="360"/>
        <end position="380"/>
    </location>
</feature>
<dbReference type="RefSeq" id="WP_132480786.1">
    <property type="nucleotide sequence ID" value="NZ_SMKW01000003.1"/>
</dbReference>
<comment type="caution">
    <text evidence="3">The sequence shown here is derived from an EMBL/GenBank/DDBJ whole genome shotgun (WGS) entry which is preliminary data.</text>
</comment>
<keyword evidence="2" id="KW-0812">Transmembrane</keyword>
<reference evidence="3 4" key="1">
    <citation type="submission" date="2019-03" db="EMBL/GenBank/DDBJ databases">
        <title>Draft genome sequences of novel Actinobacteria.</title>
        <authorList>
            <person name="Sahin N."/>
            <person name="Ay H."/>
            <person name="Saygin H."/>
        </authorList>
    </citation>
    <scope>NUCLEOTIDE SEQUENCE [LARGE SCALE GENOMIC DNA]</scope>
    <source>
        <strain evidence="3 4">7K502</strain>
    </source>
</reference>
<proteinExistence type="predicted"/>
<protein>
    <submittedName>
        <fullName evidence="3">Uncharacterized protein</fullName>
    </submittedName>
</protein>
<dbReference type="Proteomes" id="UP000294947">
    <property type="component" value="Unassembled WGS sequence"/>
</dbReference>
<feature type="transmembrane region" description="Helical" evidence="2">
    <location>
        <begin position="454"/>
        <end position="476"/>
    </location>
</feature>
<dbReference type="OrthoDB" id="3493748at2"/>
<keyword evidence="4" id="KW-1185">Reference proteome</keyword>
<feature type="transmembrane region" description="Helical" evidence="2">
    <location>
        <begin position="430"/>
        <end position="448"/>
    </location>
</feature>
<evidence type="ECO:0000256" key="1">
    <source>
        <dbReference type="SAM" id="MobiDB-lite"/>
    </source>
</evidence>